<keyword evidence="6 11" id="KW-0418">Kinase</keyword>
<geneLocation type="plasmid" evidence="11">
    <name>unnamed</name>
</geneLocation>
<dbReference type="Pfam" id="PF08446">
    <property type="entry name" value="PAS_2"/>
    <property type="match status" value="1"/>
</dbReference>
<dbReference type="SUPFAM" id="SSF55785">
    <property type="entry name" value="PYP-like sensor domain (PAS domain)"/>
    <property type="match status" value="1"/>
</dbReference>
<dbReference type="InterPro" id="IPR003018">
    <property type="entry name" value="GAF"/>
</dbReference>
<keyword evidence="5" id="KW-0808">Transferase</keyword>
<dbReference type="GO" id="GO:0000155">
    <property type="term" value="F:phosphorelay sensor kinase activity"/>
    <property type="evidence" value="ECO:0007669"/>
    <property type="project" value="InterPro"/>
</dbReference>
<reference evidence="11 12" key="1">
    <citation type="submission" date="2017-07" db="EMBL/GenBank/DDBJ databases">
        <title>Whole genome sequence of Azospirillum brasilense 2A1, a potential biofertilizer strain.</title>
        <authorList>
            <person name="Fontana C.A."/>
            <person name="Toffoli L.M."/>
            <person name="Salazar S.M."/>
            <person name="Puglisi E."/>
            <person name="Pedraza R."/>
            <person name="Bassi D."/>
            <person name="Cocconcelli P.S."/>
        </authorList>
    </citation>
    <scope>NUCLEOTIDE SEQUENCE [LARGE SCALE GENOMIC DNA]</scope>
    <source>
        <strain evidence="11 12">2A1</strain>
        <plasmid evidence="11">unnamed</plasmid>
    </source>
</reference>
<dbReference type="InterPro" id="IPR035965">
    <property type="entry name" value="PAS-like_dom_sf"/>
</dbReference>
<sequence length="602" mass="63472">MTGRSLPPQHPHLSVAKVPALNTSSDRPNPPSSPSMAGRSTTRPPDGPPDEAAAGIQPHGALVALDGDGETILACSANTADFLGLTPERLLGCGAGVLDLPELADLLARLRALPPDLRPLGLHASVTPPRGRTLPAFLHEHGGRVIIEVERPPAGAEQWAAPAAPAGLLPGIAALHGAAGLEAMAAHAAQTVRRLTGLDRVIVCRFDASGHGEVVARDEAPDCGHASLDLRPGAALPANAFDRGPDGHPRLRVVLDHAAEPVPLLHADTAIPPPDLAHAHLRSPPPARRDFLRRMGAGAALTVPVVHGGKLWGVISGHRRRPHGVPLAIRMLAALAADALGLMLDAAERAVERERRAAHAARQAEVSRIKSDFLTGMSHELRTPLNVIIGYSDFLLHPGAGPLTDRQRDCIGNIRASGTHLLELINDVLDLSKIEAGHVDLNDEEVDVAVVVGEVYALQELTLSSAGLTFDAQFPRPLPRLRADRRSLRQMLLNLLSNAVKFTPAGGRVTVDVTRTEEVAGTGLRIAVIDTGIGIPEEHRPIVLEPFRQVPGERIRGGAGTGLGLPIVRSLVEAHGGRLALSSVLGQGTRIDLHFPPERVIA</sequence>
<dbReference type="InterPro" id="IPR029016">
    <property type="entry name" value="GAF-like_dom_sf"/>
</dbReference>
<comment type="similarity">
    <text evidence="2">In the N-terminal section; belongs to the phytochrome family.</text>
</comment>
<dbReference type="SUPFAM" id="SSF55781">
    <property type="entry name" value="GAF domain-like"/>
    <property type="match status" value="1"/>
</dbReference>
<dbReference type="Pfam" id="PF00512">
    <property type="entry name" value="HisKA"/>
    <property type="match status" value="1"/>
</dbReference>
<dbReference type="PANTHER" id="PTHR43711:SF1">
    <property type="entry name" value="HISTIDINE KINASE 1"/>
    <property type="match status" value="1"/>
</dbReference>
<evidence type="ECO:0000259" key="10">
    <source>
        <dbReference type="PROSITE" id="PS50109"/>
    </source>
</evidence>
<dbReference type="Gene3D" id="3.30.450.40">
    <property type="match status" value="1"/>
</dbReference>
<evidence type="ECO:0000256" key="6">
    <source>
        <dbReference type="ARBA" id="ARBA00022777"/>
    </source>
</evidence>
<evidence type="ECO:0000259" key="9">
    <source>
        <dbReference type="PROSITE" id="PS50046"/>
    </source>
</evidence>
<dbReference type="InterPro" id="IPR005467">
    <property type="entry name" value="His_kinase_dom"/>
</dbReference>
<keyword evidence="4" id="KW-0597">Phosphoprotein</keyword>
<dbReference type="Gene3D" id="3.30.565.10">
    <property type="entry name" value="Histidine kinase-like ATPase, C-terminal domain"/>
    <property type="match status" value="1"/>
</dbReference>
<dbReference type="Gene3D" id="1.10.287.130">
    <property type="match status" value="1"/>
</dbReference>
<dbReference type="Pfam" id="PF02518">
    <property type="entry name" value="HATPase_c"/>
    <property type="match status" value="1"/>
</dbReference>
<dbReference type="GO" id="GO:0006355">
    <property type="term" value="P:regulation of DNA-templated transcription"/>
    <property type="evidence" value="ECO:0007669"/>
    <property type="project" value="InterPro"/>
</dbReference>
<dbReference type="EMBL" id="NOWT01000008">
    <property type="protein sequence ID" value="OYD84277.1"/>
    <property type="molecule type" value="Genomic_DNA"/>
</dbReference>
<dbReference type="PROSITE" id="PS50046">
    <property type="entry name" value="PHYTOCHROME_2"/>
    <property type="match status" value="1"/>
</dbReference>
<dbReference type="InterPro" id="IPR003661">
    <property type="entry name" value="HisK_dim/P_dom"/>
</dbReference>
<comment type="catalytic activity">
    <reaction evidence="1">
        <text>ATP + protein L-histidine = ADP + protein N-phospho-L-histidine.</text>
        <dbReference type="EC" id="2.7.13.3"/>
    </reaction>
</comment>
<name>A0A235HFG5_AZOBR</name>
<dbReference type="InterPro" id="IPR000014">
    <property type="entry name" value="PAS"/>
</dbReference>
<dbReference type="InterPro" id="IPR036890">
    <property type="entry name" value="HATPase_C_sf"/>
</dbReference>
<accession>A0A235HFG5</accession>
<evidence type="ECO:0000256" key="4">
    <source>
        <dbReference type="ARBA" id="ARBA00022553"/>
    </source>
</evidence>
<dbReference type="SMART" id="SM00388">
    <property type="entry name" value="HisKA"/>
    <property type="match status" value="1"/>
</dbReference>
<dbReference type="AlphaFoldDB" id="A0A235HFG5"/>
<protein>
    <recommendedName>
        <fullName evidence="3">histidine kinase</fullName>
        <ecNumber evidence="3">2.7.13.3</ecNumber>
    </recommendedName>
</protein>
<dbReference type="Proteomes" id="UP000215367">
    <property type="component" value="Unassembled WGS sequence"/>
</dbReference>
<evidence type="ECO:0000256" key="2">
    <source>
        <dbReference type="ARBA" id="ARBA00006402"/>
    </source>
</evidence>
<dbReference type="InterPro" id="IPR013654">
    <property type="entry name" value="PAS_2"/>
</dbReference>
<dbReference type="InterPro" id="IPR036097">
    <property type="entry name" value="HisK_dim/P_sf"/>
</dbReference>
<dbReference type="InterPro" id="IPR004358">
    <property type="entry name" value="Sig_transdc_His_kin-like_C"/>
</dbReference>
<evidence type="ECO:0000256" key="3">
    <source>
        <dbReference type="ARBA" id="ARBA00012438"/>
    </source>
</evidence>
<dbReference type="EC" id="2.7.13.3" evidence="3"/>
<dbReference type="CDD" id="cd16922">
    <property type="entry name" value="HATPase_EvgS-ArcB-TorS-like"/>
    <property type="match status" value="1"/>
</dbReference>
<dbReference type="InterPro" id="IPR003594">
    <property type="entry name" value="HATPase_dom"/>
</dbReference>
<dbReference type="SUPFAM" id="SSF55874">
    <property type="entry name" value="ATPase domain of HSP90 chaperone/DNA topoisomerase II/histidine kinase"/>
    <property type="match status" value="1"/>
</dbReference>
<dbReference type="SMART" id="SM00065">
    <property type="entry name" value="GAF"/>
    <property type="match status" value="1"/>
</dbReference>
<keyword evidence="7" id="KW-0902">Two-component regulatory system</keyword>
<evidence type="ECO:0000256" key="1">
    <source>
        <dbReference type="ARBA" id="ARBA00000085"/>
    </source>
</evidence>
<comment type="caution">
    <text evidence="11">The sequence shown here is derived from an EMBL/GenBank/DDBJ whole genome shotgun (WGS) entry which is preliminary data.</text>
</comment>
<dbReference type="CDD" id="cd00130">
    <property type="entry name" value="PAS"/>
    <property type="match status" value="1"/>
</dbReference>
<feature type="region of interest" description="Disordered" evidence="8">
    <location>
        <begin position="1"/>
        <end position="55"/>
    </location>
</feature>
<evidence type="ECO:0000256" key="8">
    <source>
        <dbReference type="SAM" id="MobiDB-lite"/>
    </source>
</evidence>
<evidence type="ECO:0000256" key="5">
    <source>
        <dbReference type="ARBA" id="ARBA00022679"/>
    </source>
</evidence>
<organism evidence="11 12">
    <name type="scientific">Azospirillum brasilense</name>
    <dbReference type="NCBI Taxonomy" id="192"/>
    <lineage>
        <taxon>Bacteria</taxon>
        <taxon>Pseudomonadati</taxon>
        <taxon>Pseudomonadota</taxon>
        <taxon>Alphaproteobacteria</taxon>
        <taxon>Rhodospirillales</taxon>
        <taxon>Azospirillaceae</taxon>
        <taxon>Azospirillum</taxon>
    </lineage>
</organism>
<evidence type="ECO:0000313" key="11">
    <source>
        <dbReference type="EMBL" id="OYD84277.1"/>
    </source>
</evidence>
<keyword evidence="11" id="KW-0614">Plasmid</keyword>
<dbReference type="Gene3D" id="3.30.450.20">
    <property type="entry name" value="PAS domain"/>
    <property type="match status" value="1"/>
</dbReference>
<proteinExistence type="inferred from homology"/>
<dbReference type="PRINTS" id="PR00344">
    <property type="entry name" value="BCTRLSENSOR"/>
</dbReference>
<dbReference type="CDD" id="cd00082">
    <property type="entry name" value="HisKA"/>
    <property type="match status" value="1"/>
</dbReference>
<dbReference type="InterPro" id="IPR016132">
    <property type="entry name" value="Phyto_chromo_attachment"/>
</dbReference>
<dbReference type="Pfam" id="PF01590">
    <property type="entry name" value="GAF"/>
    <property type="match status" value="1"/>
</dbReference>
<feature type="domain" description="Phytochrome chromophore attachment site" evidence="9">
    <location>
        <begin position="180"/>
        <end position="338"/>
    </location>
</feature>
<dbReference type="SMART" id="SM00387">
    <property type="entry name" value="HATPase_c"/>
    <property type="match status" value="1"/>
</dbReference>
<evidence type="ECO:0000313" key="12">
    <source>
        <dbReference type="Proteomes" id="UP000215367"/>
    </source>
</evidence>
<dbReference type="InterPro" id="IPR050736">
    <property type="entry name" value="Sensor_HK_Regulatory"/>
</dbReference>
<feature type="domain" description="Histidine kinase" evidence="10">
    <location>
        <begin position="376"/>
        <end position="599"/>
    </location>
</feature>
<dbReference type="PROSITE" id="PS50109">
    <property type="entry name" value="HIS_KIN"/>
    <property type="match status" value="1"/>
</dbReference>
<dbReference type="PANTHER" id="PTHR43711">
    <property type="entry name" value="TWO-COMPONENT HISTIDINE KINASE"/>
    <property type="match status" value="1"/>
</dbReference>
<dbReference type="SUPFAM" id="SSF47384">
    <property type="entry name" value="Homodimeric domain of signal transducing histidine kinase"/>
    <property type="match status" value="1"/>
</dbReference>
<gene>
    <name evidence="11" type="ORF">CHT98_11350</name>
</gene>
<evidence type="ECO:0000256" key="7">
    <source>
        <dbReference type="ARBA" id="ARBA00023012"/>
    </source>
</evidence>